<evidence type="ECO:0000256" key="1">
    <source>
        <dbReference type="SAM" id="SignalP"/>
    </source>
</evidence>
<keyword evidence="1" id="KW-0732">Signal</keyword>
<evidence type="ECO:0000313" key="3">
    <source>
        <dbReference type="Proteomes" id="UP000262939"/>
    </source>
</evidence>
<dbReference type="Proteomes" id="UP000262939">
    <property type="component" value="Unassembled WGS sequence"/>
</dbReference>
<evidence type="ECO:0000313" key="2">
    <source>
        <dbReference type="EMBL" id="RFU65369.1"/>
    </source>
</evidence>
<comment type="caution">
    <text evidence="2">The sequence shown here is derived from an EMBL/GenBank/DDBJ whole genome shotgun (WGS) entry which is preliminary data.</text>
</comment>
<dbReference type="AlphaFoldDB" id="A0A372LH13"/>
<proteinExistence type="predicted"/>
<accession>A0A372LH13</accession>
<gene>
    <name evidence="2" type="ORF">D0466_05605</name>
</gene>
<dbReference type="OrthoDB" id="2880481at2"/>
<reference evidence="2 3" key="1">
    <citation type="submission" date="2018-08" db="EMBL/GenBank/DDBJ databases">
        <title>Bacillus chawlae sp. nov., Bacillus glennii sp. nov., and Bacillus saganii sp. nov. Isolated from the Vehicle Assembly Building at Kennedy Space Center where the Viking Spacecraft were Assembled.</title>
        <authorList>
            <person name="Seuylemezian A."/>
            <person name="Vaishampayan P."/>
        </authorList>
    </citation>
    <scope>NUCLEOTIDE SEQUENCE [LARGE SCALE GENOMIC DNA]</scope>
    <source>
        <strain evidence="2 3">V44-8</strain>
    </source>
</reference>
<organism evidence="2 3">
    <name type="scientific">Peribacillus glennii</name>
    <dbReference type="NCBI Taxonomy" id="2303991"/>
    <lineage>
        <taxon>Bacteria</taxon>
        <taxon>Bacillati</taxon>
        <taxon>Bacillota</taxon>
        <taxon>Bacilli</taxon>
        <taxon>Bacillales</taxon>
        <taxon>Bacillaceae</taxon>
        <taxon>Peribacillus</taxon>
    </lineage>
</organism>
<feature type="signal peptide" evidence="1">
    <location>
        <begin position="1"/>
        <end position="24"/>
    </location>
</feature>
<dbReference type="EMBL" id="QVTD01000003">
    <property type="protein sequence ID" value="RFU65369.1"/>
    <property type="molecule type" value="Genomic_DNA"/>
</dbReference>
<sequence length="176" mass="19806">MATKILGALLLLPAVFLLSSCDLIQTEKDYLKREQEIALLDENLNLKEKISDLEYQIAGLEKTQKTVSIIDEDVTQFFLAMENGNIPEVKKRVTDDVEFQQTGIHFVNGPSMQYGSGIASKEIGYIKLIDHELDSGKGKLTYEFYSSDEVKKPTIVDVDIIQKPEGWKISNFAIDS</sequence>
<dbReference type="RefSeq" id="WP_117321544.1">
    <property type="nucleotide sequence ID" value="NZ_QVTD01000003.1"/>
</dbReference>
<dbReference type="PROSITE" id="PS51257">
    <property type="entry name" value="PROKAR_LIPOPROTEIN"/>
    <property type="match status" value="1"/>
</dbReference>
<feature type="chain" id="PRO_5039676328" evidence="1">
    <location>
        <begin position="25"/>
        <end position="176"/>
    </location>
</feature>
<protein>
    <submittedName>
        <fullName evidence="2">Uncharacterized protein</fullName>
    </submittedName>
</protein>
<name>A0A372LH13_9BACI</name>
<keyword evidence="3" id="KW-1185">Reference proteome</keyword>